<accession>A0A310SS68</accession>
<evidence type="ECO:0000313" key="10">
    <source>
        <dbReference type="EMBL" id="OAD58507.1"/>
    </source>
</evidence>
<feature type="coiled-coil region" evidence="7">
    <location>
        <begin position="806"/>
        <end position="890"/>
    </location>
</feature>
<feature type="region of interest" description="Disordered" evidence="8">
    <location>
        <begin position="15"/>
        <end position="42"/>
    </location>
</feature>
<evidence type="ECO:0000313" key="11">
    <source>
        <dbReference type="Proteomes" id="UP000250275"/>
    </source>
</evidence>
<evidence type="ECO:0000256" key="1">
    <source>
        <dbReference type="ARBA" id="ARBA00004245"/>
    </source>
</evidence>
<dbReference type="EMBL" id="KQ760995">
    <property type="protein sequence ID" value="OAD58507.1"/>
    <property type="molecule type" value="Genomic_DNA"/>
</dbReference>
<evidence type="ECO:0000256" key="4">
    <source>
        <dbReference type="ARBA" id="ARBA00022553"/>
    </source>
</evidence>
<evidence type="ECO:0000256" key="8">
    <source>
        <dbReference type="SAM" id="MobiDB-lite"/>
    </source>
</evidence>
<dbReference type="InterPro" id="IPR039915">
    <property type="entry name" value="TACC"/>
</dbReference>
<dbReference type="InterPro" id="IPR007707">
    <property type="entry name" value="TACC_C"/>
</dbReference>
<keyword evidence="5 7" id="KW-0175">Coiled coil</keyword>
<feature type="coiled-coil region" evidence="7">
    <location>
        <begin position="675"/>
        <end position="770"/>
    </location>
</feature>
<dbReference type="Pfam" id="PF05010">
    <property type="entry name" value="TACC_C"/>
    <property type="match status" value="1"/>
</dbReference>
<feature type="region of interest" description="Disordered" evidence="8">
    <location>
        <begin position="412"/>
        <end position="434"/>
    </location>
</feature>
<dbReference type="Gene3D" id="1.20.5.1700">
    <property type="match status" value="1"/>
</dbReference>
<organism evidence="10 11">
    <name type="scientific">Eufriesea mexicana</name>
    <dbReference type="NCBI Taxonomy" id="516756"/>
    <lineage>
        <taxon>Eukaryota</taxon>
        <taxon>Metazoa</taxon>
        <taxon>Ecdysozoa</taxon>
        <taxon>Arthropoda</taxon>
        <taxon>Hexapoda</taxon>
        <taxon>Insecta</taxon>
        <taxon>Pterygota</taxon>
        <taxon>Neoptera</taxon>
        <taxon>Endopterygota</taxon>
        <taxon>Hymenoptera</taxon>
        <taxon>Apocrita</taxon>
        <taxon>Aculeata</taxon>
        <taxon>Apoidea</taxon>
        <taxon>Anthophila</taxon>
        <taxon>Apidae</taxon>
        <taxon>Eufriesea</taxon>
    </lineage>
</organism>
<keyword evidence="3" id="KW-0963">Cytoplasm</keyword>
<evidence type="ECO:0000256" key="3">
    <source>
        <dbReference type="ARBA" id="ARBA00022490"/>
    </source>
</evidence>
<dbReference type="GO" id="GO:0005737">
    <property type="term" value="C:cytoplasm"/>
    <property type="evidence" value="ECO:0007669"/>
    <property type="project" value="TreeGrafter"/>
</dbReference>
<comment type="similarity">
    <text evidence="2">Belongs to the TACC family.</text>
</comment>
<feature type="compositionally biased region" description="Polar residues" evidence="8">
    <location>
        <begin position="346"/>
        <end position="363"/>
    </location>
</feature>
<evidence type="ECO:0000256" key="7">
    <source>
        <dbReference type="SAM" id="Coils"/>
    </source>
</evidence>
<keyword evidence="11" id="KW-1185">Reference proteome</keyword>
<evidence type="ECO:0000259" key="9">
    <source>
        <dbReference type="Pfam" id="PF05010"/>
    </source>
</evidence>
<keyword evidence="4" id="KW-0597">Phosphoprotein</keyword>
<dbReference type="GO" id="GO:0007097">
    <property type="term" value="P:nuclear migration"/>
    <property type="evidence" value="ECO:0007669"/>
    <property type="project" value="TreeGrafter"/>
</dbReference>
<dbReference type="Proteomes" id="UP000250275">
    <property type="component" value="Unassembled WGS sequence"/>
</dbReference>
<dbReference type="PANTHER" id="PTHR13924:SF10">
    <property type="entry name" value="TRANSFORMING ACIDIC COILED-COIL PROTEIN, ISOFORM K"/>
    <property type="match status" value="1"/>
</dbReference>
<dbReference type="OrthoDB" id="10255048at2759"/>
<evidence type="ECO:0000256" key="2">
    <source>
        <dbReference type="ARBA" id="ARBA00009423"/>
    </source>
</evidence>
<dbReference type="AlphaFoldDB" id="A0A310SS68"/>
<evidence type="ECO:0000256" key="6">
    <source>
        <dbReference type="ARBA" id="ARBA00023212"/>
    </source>
</evidence>
<feature type="compositionally biased region" description="Basic and acidic residues" evidence="8">
    <location>
        <begin position="421"/>
        <end position="434"/>
    </location>
</feature>
<dbReference type="GO" id="GO:0005856">
    <property type="term" value="C:cytoskeleton"/>
    <property type="evidence" value="ECO:0007669"/>
    <property type="project" value="UniProtKB-SubCell"/>
</dbReference>
<comment type="subcellular location">
    <subcellularLocation>
        <location evidence="1">Cytoplasm</location>
        <location evidence="1">Cytoskeleton</location>
    </subcellularLocation>
</comment>
<reference evidence="10 11" key="1">
    <citation type="submission" date="2015-07" db="EMBL/GenBank/DDBJ databases">
        <title>The genome of Eufriesea mexicana.</title>
        <authorList>
            <person name="Pan H."/>
            <person name="Kapheim K."/>
        </authorList>
    </citation>
    <scope>NUCLEOTIDE SEQUENCE [LARGE SCALE GENOMIC DNA]</scope>
    <source>
        <strain evidence="10">0111107269</strain>
        <tissue evidence="10">Whole body</tissue>
    </source>
</reference>
<protein>
    <submittedName>
        <fullName evidence="10">Transforming acidic coiled-coil-containing protein 1</fullName>
    </submittedName>
</protein>
<dbReference type="GO" id="GO:0007052">
    <property type="term" value="P:mitotic spindle organization"/>
    <property type="evidence" value="ECO:0007669"/>
    <property type="project" value="InterPro"/>
</dbReference>
<proteinExistence type="inferred from homology"/>
<gene>
    <name evidence="10" type="ORF">WN48_11239</name>
</gene>
<sequence length="897" mass="100376">MEYINKLLHRAAAIPARTSLSPSPSPTPPSGTDNSASKSAEHEVKVRFAREFADVGSITYSAAESLSSASSFQSLNSTLSTKSSSGICSDFIPQSPNQVLNDSYVDPNISGLEDLIAGCAGIHLNSDDEQSYNTLQNSQDFSQDQTFASATDDLTNLTKSLVSDVSLTDCQSTVENFESNSTTRDSTCSPINCTQNNSQERPILGSICIREPSPVANRRHSFIKLEETIEKRSISPKRNNDLNNSDHQTNNSFVNKVDEVSLPQSRSTEFNLNTTVCLSPSKEITDVSKEVQSSESENSSREIHSLSLNFIPCTVANSVCNSTSASTENAEELSLPSIPTFSSLLNSTDSSKLNESNNNTQENEGIIPLDDTFSVRPQTPEIQENSAIINVCQEVESCDIIVSNIEQSLPKEESFELNDTTPKKEEIETRKPDESLGEKDVVVLEKTDTVGSIKEEEDEKEGDQFSEDKLDTTITIEDVFLTSEAIPEVEHYTEFKPQRQSTTLATLNIEQPNFEELQSAAEQVANDIFKYSLDFSEENDNFTSATSEIFQDPTSFDFLINHGNSKTVNRLRTESLYVKFDPLVADTSMLPQGNTQSINEEQNGKSENVPVNIDTPKHNPAIAAIDRLLFYSPISTNMTQKTNELQEKMASKEQPAEESKSDTPLITDINMSKELELVRATVLQLEEELEKQKKEYESELEKQKNAFQEKINKLQAQIAQEVKSKSQMTVVVEEYEKSISRLLTERERDRTNFEQEKAKLQEELQVTNVHLSNTEAAFNDVHQKYERLKGVMSAYKSNETVLKESIQENMETIKGLETRYDQLKNHAMAELEKANFELDAIRKQHEDETVKLHAMVRKAELKSNSLAELVEQKTKENKELTQILDEVIARVGHQNAE</sequence>
<name>A0A310SS68_9HYME</name>
<keyword evidence="6" id="KW-0206">Cytoskeleton</keyword>
<evidence type="ECO:0000256" key="5">
    <source>
        <dbReference type="ARBA" id="ARBA00023054"/>
    </source>
</evidence>
<feature type="region of interest" description="Disordered" evidence="8">
    <location>
        <begin position="346"/>
        <end position="365"/>
    </location>
</feature>
<dbReference type="PANTHER" id="PTHR13924">
    <property type="entry name" value="TRANSFORMING ACIDIC COILED-COIL CONTAINING PROTEIN 1/2"/>
    <property type="match status" value="1"/>
</dbReference>
<feature type="domain" description="Transforming acidic coiled-coil-containing protein C-terminal" evidence="9">
    <location>
        <begin position="693"/>
        <end position="888"/>
    </location>
</feature>